<feature type="region of interest" description="Disordered" evidence="7">
    <location>
        <begin position="56"/>
        <end position="81"/>
    </location>
</feature>
<evidence type="ECO:0000256" key="6">
    <source>
        <dbReference type="ARBA" id="ARBA00032319"/>
    </source>
</evidence>
<dbReference type="Proteomes" id="UP000823749">
    <property type="component" value="Chromosome 6"/>
</dbReference>
<evidence type="ECO:0000256" key="3">
    <source>
        <dbReference type="ARBA" id="ARBA00021704"/>
    </source>
</evidence>
<keyword evidence="4" id="KW-0819">tRNA processing</keyword>
<gene>
    <name evidence="8" type="ORF">RHGRI_015946</name>
</gene>
<evidence type="ECO:0000256" key="2">
    <source>
        <dbReference type="ARBA" id="ARBA00008320"/>
    </source>
</evidence>
<evidence type="ECO:0000313" key="9">
    <source>
        <dbReference type="Proteomes" id="UP000823749"/>
    </source>
</evidence>
<sequence>MLNDIVVSTGTGYVCNSYLGLAPYPMDIIRMFNFSSETCRRIARCSLTDLCSSQNGIPVGEPGEPHNIETQSQEERSPMCSASVDESAVSSENGMLDLVAETSTSPVTKASKTPKPGEKASQELISFWKENGFSSLIIAAPDVDAWSIVSELLPFLSFSAPFAIYHQYIQKDFHFWTNVFFVDQVVTLGKVVIPLHMQPLATCMHNLQLRKMAVGLQISEPWLREYQVLPSRTHPLMQMSAFGGYILSGTKIRTEDQLQLK</sequence>
<evidence type="ECO:0000313" key="8">
    <source>
        <dbReference type="EMBL" id="KAG5543028.1"/>
    </source>
</evidence>
<organism evidence="8 9">
    <name type="scientific">Rhododendron griersonianum</name>
    <dbReference type="NCBI Taxonomy" id="479676"/>
    <lineage>
        <taxon>Eukaryota</taxon>
        <taxon>Viridiplantae</taxon>
        <taxon>Streptophyta</taxon>
        <taxon>Embryophyta</taxon>
        <taxon>Tracheophyta</taxon>
        <taxon>Spermatophyta</taxon>
        <taxon>Magnoliopsida</taxon>
        <taxon>eudicotyledons</taxon>
        <taxon>Gunneridae</taxon>
        <taxon>Pentapetalae</taxon>
        <taxon>asterids</taxon>
        <taxon>Ericales</taxon>
        <taxon>Ericaceae</taxon>
        <taxon>Ericoideae</taxon>
        <taxon>Rhodoreae</taxon>
        <taxon>Rhododendron</taxon>
    </lineage>
</organism>
<proteinExistence type="inferred from homology"/>
<evidence type="ECO:0000256" key="4">
    <source>
        <dbReference type="ARBA" id="ARBA00022694"/>
    </source>
</evidence>
<dbReference type="GO" id="GO:0030488">
    <property type="term" value="P:tRNA methylation"/>
    <property type="evidence" value="ECO:0007669"/>
    <property type="project" value="InterPro"/>
</dbReference>
<evidence type="ECO:0000256" key="5">
    <source>
        <dbReference type="ARBA" id="ARBA00023242"/>
    </source>
</evidence>
<comment type="similarity">
    <text evidence="2">Belongs to the TRM6/GCD10 family.</text>
</comment>
<evidence type="ECO:0000256" key="7">
    <source>
        <dbReference type="SAM" id="MobiDB-lite"/>
    </source>
</evidence>
<accession>A0AAV6JS12</accession>
<comment type="subcellular location">
    <subcellularLocation>
        <location evidence="1">Nucleus</location>
    </subcellularLocation>
</comment>
<evidence type="ECO:0000256" key="1">
    <source>
        <dbReference type="ARBA" id="ARBA00004123"/>
    </source>
</evidence>
<dbReference type="GO" id="GO:0031515">
    <property type="term" value="C:tRNA (m1A) methyltransferase complex"/>
    <property type="evidence" value="ECO:0007669"/>
    <property type="project" value="InterPro"/>
</dbReference>
<dbReference type="PANTHER" id="PTHR12945">
    <property type="entry name" value="TRANSLATION INITIATION FACTOR EIF3-RELATED"/>
    <property type="match status" value="1"/>
</dbReference>
<dbReference type="EMBL" id="JACTNZ010000006">
    <property type="protein sequence ID" value="KAG5543028.1"/>
    <property type="molecule type" value="Genomic_DNA"/>
</dbReference>
<comment type="caution">
    <text evidence="8">The sequence shown here is derived from an EMBL/GenBank/DDBJ whole genome shotgun (WGS) entry which is preliminary data.</text>
</comment>
<dbReference type="InterPro" id="IPR017423">
    <property type="entry name" value="TRM6"/>
</dbReference>
<dbReference type="AlphaFoldDB" id="A0AAV6JS12"/>
<keyword evidence="9" id="KW-1185">Reference proteome</keyword>
<feature type="compositionally biased region" description="Basic and acidic residues" evidence="7">
    <location>
        <begin position="63"/>
        <end position="77"/>
    </location>
</feature>
<protein>
    <recommendedName>
        <fullName evidence="3">tRNA (adenine(58)-N(1))-methyltransferase non-catalytic subunit TRM6</fullName>
    </recommendedName>
    <alternativeName>
        <fullName evidence="6">tRNA(m1A58)-methyltransferase subunit TRM6</fullName>
    </alternativeName>
</protein>
<keyword evidence="5" id="KW-0539">Nucleus</keyword>
<dbReference type="PANTHER" id="PTHR12945:SF0">
    <property type="entry name" value="TRNA (ADENINE(58)-N(1))-METHYLTRANSFERASE NON-CATALYTIC SUBUNIT TRM6"/>
    <property type="match status" value="1"/>
</dbReference>
<name>A0AAV6JS12_9ERIC</name>
<reference evidence="8 9" key="1">
    <citation type="submission" date="2020-08" db="EMBL/GenBank/DDBJ databases">
        <title>Plant Genome Project.</title>
        <authorList>
            <person name="Zhang R.-G."/>
        </authorList>
    </citation>
    <scope>NUCLEOTIDE SEQUENCE [LARGE SCALE GENOMIC DNA]</scope>
    <source>
        <strain evidence="8">WSP0</strain>
        <tissue evidence="8">Leaf</tissue>
    </source>
</reference>
<dbReference type="GO" id="GO:0005634">
    <property type="term" value="C:nucleus"/>
    <property type="evidence" value="ECO:0007669"/>
    <property type="project" value="UniProtKB-SubCell"/>
</dbReference>